<evidence type="ECO:0000259" key="11">
    <source>
        <dbReference type="Pfam" id="PF04715"/>
    </source>
</evidence>
<evidence type="ECO:0000256" key="1">
    <source>
        <dbReference type="ARBA" id="ARBA00009562"/>
    </source>
</evidence>
<reference evidence="12" key="1">
    <citation type="submission" date="2023-05" db="EMBL/GenBank/DDBJ databases">
        <title>Metabolic capabilities are highly conserved among human nasal-associated Corynebacterium species in pangenomic analyses.</title>
        <authorList>
            <person name="Tran T.H."/>
            <person name="Roberts A.Q."/>
            <person name="Escapa I.F."/>
            <person name="Gao W."/>
            <person name="Conlan S."/>
            <person name="Kong H."/>
            <person name="Segre J.A."/>
            <person name="Kelly M.S."/>
            <person name="Lemon K.P."/>
        </authorList>
    </citation>
    <scope>NUCLEOTIDE SEQUENCE</scope>
    <source>
        <strain evidence="12">KPL2654</strain>
    </source>
</reference>
<comment type="pathway">
    <text evidence="6">Amino-acid biosynthesis; L-tryptophan biosynthesis; L-tryptophan from chorismate: step 1/5.</text>
</comment>
<dbReference type="Pfam" id="PF04715">
    <property type="entry name" value="Anth_synt_I_N"/>
    <property type="match status" value="1"/>
</dbReference>
<dbReference type="SUPFAM" id="SSF56322">
    <property type="entry name" value="ADC synthase"/>
    <property type="match status" value="1"/>
</dbReference>
<feature type="binding site" evidence="8">
    <location>
        <position position="392"/>
    </location>
    <ligand>
        <name>Mg(2+)</name>
        <dbReference type="ChEBI" id="CHEBI:18420"/>
    </ligand>
</feature>
<dbReference type="PANTHER" id="PTHR11236:SF49">
    <property type="entry name" value="ANTHRANILATE SYNTHASE COMPONENT 1"/>
    <property type="match status" value="1"/>
</dbReference>
<keyword evidence="6 7" id="KW-0028">Amino-acid biosynthesis</keyword>
<feature type="binding site" evidence="7">
    <location>
        <begin position="514"/>
        <end position="516"/>
    </location>
    <ligand>
        <name>chorismate</name>
        <dbReference type="ChEBI" id="CHEBI:29748"/>
    </ligand>
</feature>
<dbReference type="Pfam" id="PF00425">
    <property type="entry name" value="Chorismate_bind"/>
    <property type="match status" value="1"/>
</dbReference>
<dbReference type="PANTHER" id="PTHR11236">
    <property type="entry name" value="AMINOBENZOATE/ANTHRANILATE SYNTHASE"/>
    <property type="match status" value="1"/>
</dbReference>
<organism evidence="12 13">
    <name type="scientific">Corynebacterium propinquum</name>
    <dbReference type="NCBI Taxonomy" id="43769"/>
    <lineage>
        <taxon>Bacteria</taxon>
        <taxon>Bacillati</taxon>
        <taxon>Actinomycetota</taxon>
        <taxon>Actinomycetes</taxon>
        <taxon>Mycobacteriales</taxon>
        <taxon>Corynebacteriaceae</taxon>
        <taxon>Corynebacterium</taxon>
    </lineage>
</organism>
<protein>
    <recommendedName>
        <fullName evidence="6">Anthranilate synthase component 1</fullName>
        <ecNumber evidence="6">4.1.3.27</ecNumber>
    </recommendedName>
</protein>
<dbReference type="GO" id="GO:0046872">
    <property type="term" value="F:metal ion binding"/>
    <property type="evidence" value="ECO:0007669"/>
    <property type="project" value="UniProtKB-KW"/>
</dbReference>
<dbReference type="GO" id="GO:0004049">
    <property type="term" value="F:anthranilate synthase activity"/>
    <property type="evidence" value="ECO:0007669"/>
    <property type="project" value="UniProtKB-EC"/>
</dbReference>
<dbReference type="InterPro" id="IPR019999">
    <property type="entry name" value="Anth_synth_I-like"/>
</dbReference>
<dbReference type="GO" id="GO:0000162">
    <property type="term" value="P:L-tryptophan biosynthetic process"/>
    <property type="evidence" value="ECO:0007669"/>
    <property type="project" value="UniProtKB-KW"/>
</dbReference>
<feature type="region of interest" description="Disordered" evidence="9">
    <location>
        <begin position="139"/>
        <end position="171"/>
    </location>
</feature>
<dbReference type="InterPro" id="IPR005257">
    <property type="entry name" value="Anth_synth_I_TrpE"/>
</dbReference>
<dbReference type="RefSeq" id="WP_284589746.1">
    <property type="nucleotide sequence ID" value="NZ_JASNVG010000006.1"/>
</dbReference>
<dbReference type="AlphaFoldDB" id="A0AAP4BV02"/>
<feature type="binding site" evidence="7">
    <location>
        <position position="40"/>
    </location>
    <ligand>
        <name>L-tryptophan</name>
        <dbReference type="ChEBI" id="CHEBI:57912"/>
    </ligand>
</feature>
<keyword evidence="3 8" id="KW-0460">Magnesium</keyword>
<accession>A0AAP4BV02</accession>
<dbReference type="NCBIfam" id="NF010079">
    <property type="entry name" value="PRK13564.1"/>
    <property type="match status" value="1"/>
</dbReference>
<evidence type="ECO:0000256" key="6">
    <source>
        <dbReference type="PIRNR" id="PIRNR001373"/>
    </source>
</evidence>
<dbReference type="EC" id="4.1.3.27" evidence="6"/>
<comment type="catalytic activity">
    <reaction evidence="5 6">
        <text>chorismate + L-glutamine = anthranilate + pyruvate + L-glutamate + H(+)</text>
        <dbReference type="Rhea" id="RHEA:21732"/>
        <dbReference type="ChEBI" id="CHEBI:15361"/>
        <dbReference type="ChEBI" id="CHEBI:15378"/>
        <dbReference type="ChEBI" id="CHEBI:16567"/>
        <dbReference type="ChEBI" id="CHEBI:29748"/>
        <dbReference type="ChEBI" id="CHEBI:29985"/>
        <dbReference type="ChEBI" id="CHEBI:58359"/>
        <dbReference type="EC" id="4.1.3.27"/>
    </reaction>
</comment>
<feature type="binding site" evidence="7">
    <location>
        <begin position="359"/>
        <end position="360"/>
    </location>
    <ligand>
        <name>chorismate</name>
        <dbReference type="ChEBI" id="CHEBI:29748"/>
    </ligand>
</feature>
<evidence type="ECO:0000256" key="9">
    <source>
        <dbReference type="SAM" id="MobiDB-lite"/>
    </source>
</evidence>
<evidence type="ECO:0000256" key="4">
    <source>
        <dbReference type="ARBA" id="ARBA00023239"/>
    </source>
</evidence>
<feature type="binding site" evidence="7">
    <location>
        <position position="480"/>
    </location>
    <ligand>
        <name>chorismate</name>
        <dbReference type="ChEBI" id="CHEBI:29748"/>
    </ligand>
</feature>
<feature type="binding site" evidence="8">
    <location>
        <position position="529"/>
    </location>
    <ligand>
        <name>Mg(2+)</name>
        <dbReference type="ChEBI" id="CHEBI:18420"/>
    </ligand>
</feature>
<keyword evidence="2 8" id="KW-0479">Metal-binding</keyword>
<dbReference type="InterPro" id="IPR005801">
    <property type="entry name" value="ADC_synthase"/>
</dbReference>
<sequence length="551" mass="60355">MNFAAHLPTARRDLRYHADAAQLFAHLGGLERTDTVLLESADIESKKNLLCLAVLDSAVRIRCQGSRVTAQALTATGEEIVAKLRTELSEYEVAGNSGGRGVAVFEFPVSQAADERERLLAISPAEVLRRLQLSKQYGSNANQHSSAQQGSATRNSATQGPITQDPATEVPDLPLLAGGFAYDFLETFETLPAVSEGDNTYPDYEFVVAETLLKVDHLSQTAYVCGVGTSQDDVDKRLAAYATKAEAEITPLAPPEQGVDNNQPLHVRTDFDDQQFRSHVEQLKGNIYQGDIYQVVPARTFRAPCADAFSSYRRLLQTNPSPYMFYFRGEDYELFGASPESNLKFSPDTREVQLYPIAGTRPRGLNPDGSVNHELDIRNELEMRTDHKELAEHTMLVDLARNDLARVAVPGTRKVAELLQVDRYSRVMHLVSRVTATLHEDFDALDAYRACMNMGTLTGAPKLRAVDLLREVEGKRRGSYGGAVGYLGGDGRMDNCIVIRSAFVRHGEAIIQAGAGVVRDSTPQAEADETVHKAYAVLDAVALGAPVEVAR</sequence>
<feature type="domain" description="Chorismate-utilising enzyme C-terminal" evidence="10">
    <location>
        <begin position="273"/>
        <end position="533"/>
    </location>
</feature>
<evidence type="ECO:0000313" key="12">
    <source>
        <dbReference type="EMBL" id="MDK4326313.1"/>
    </source>
</evidence>
<evidence type="ECO:0000256" key="5">
    <source>
        <dbReference type="ARBA" id="ARBA00047683"/>
    </source>
</evidence>
<dbReference type="Gene3D" id="3.60.120.10">
    <property type="entry name" value="Anthranilate synthase"/>
    <property type="match status" value="1"/>
</dbReference>
<proteinExistence type="inferred from homology"/>
<comment type="similarity">
    <text evidence="1 6">Belongs to the anthranilate synthase component I family.</text>
</comment>
<comment type="caution">
    <text evidence="12">The sequence shown here is derived from an EMBL/GenBank/DDBJ whole genome shotgun (WGS) entry which is preliminary data.</text>
</comment>
<evidence type="ECO:0000256" key="8">
    <source>
        <dbReference type="PIRSR" id="PIRSR001373-2"/>
    </source>
</evidence>
<evidence type="ECO:0000259" key="10">
    <source>
        <dbReference type="Pfam" id="PF00425"/>
    </source>
</evidence>
<evidence type="ECO:0000313" key="13">
    <source>
        <dbReference type="Proteomes" id="UP001226160"/>
    </source>
</evidence>
<comment type="cofactor">
    <cofactor evidence="8">
        <name>Mg(2+)</name>
        <dbReference type="ChEBI" id="CHEBI:18420"/>
    </cofactor>
    <text evidence="8">Binds 1 Mg(2+) ion per subunit.</text>
</comment>
<feature type="binding site" evidence="7">
    <location>
        <begin position="322"/>
        <end position="324"/>
    </location>
    <ligand>
        <name>L-tryptophan</name>
        <dbReference type="ChEBI" id="CHEBI:57912"/>
    </ligand>
</feature>
<dbReference type="PIRSF" id="PIRSF001373">
    <property type="entry name" value="TrpE"/>
    <property type="match status" value="1"/>
</dbReference>
<keyword evidence="4 6" id="KW-0456">Lyase</keyword>
<evidence type="ECO:0000256" key="3">
    <source>
        <dbReference type="ARBA" id="ARBA00022842"/>
    </source>
</evidence>
<dbReference type="EMBL" id="JASNVP010000006">
    <property type="protein sequence ID" value="MDK4326313.1"/>
    <property type="molecule type" value="Genomic_DNA"/>
</dbReference>
<name>A0AAP4BV02_9CORY</name>
<dbReference type="InterPro" id="IPR006805">
    <property type="entry name" value="Anth_synth_I_N"/>
</dbReference>
<gene>
    <name evidence="12" type="ORF">QPX54_07330</name>
</gene>
<feature type="domain" description="Anthranilate synthase component I N-terminal" evidence="11">
    <location>
        <begin position="22"/>
        <end position="224"/>
    </location>
</feature>
<evidence type="ECO:0000256" key="7">
    <source>
        <dbReference type="PIRSR" id="PIRSR001373-1"/>
    </source>
</evidence>
<dbReference type="InterPro" id="IPR015890">
    <property type="entry name" value="Chorismate_C"/>
</dbReference>
<dbReference type="PRINTS" id="PR00095">
    <property type="entry name" value="ANTSNTHASEI"/>
</dbReference>
<keyword evidence="6 7" id="KW-0822">Tryptophan biosynthesis</keyword>
<feature type="compositionally biased region" description="Polar residues" evidence="9">
    <location>
        <begin position="139"/>
        <end position="166"/>
    </location>
</feature>
<dbReference type="Proteomes" id="UP001226160">
    <property type="component" value="Unassembled WGS sequence"/>
</dbReference>
<feature type="binding site" evidence="7">
    <location>
        <position position="500"/>
    </location>
    <ligand>
        <name>chorismate</name>
        <dbReference type="ChEBI" id="CHEBI:29748"/>
    </ligand>
</feature>
<keyword evidence="6" id="KW-0057">Aromatic amino acid biosynthesis</keyword>
<evidence type="ECO:0000256" key="2">
    <source>
        <dbReference type="ARBA" id="ARBA00022723"/>
    </source>
</evidence>